<dbReference type="GO" id="GO:0052816">
    <property type="term" value="F:long-chain fatty acyl-CoA hydrolase activity"/>
    <property type="evidence" value="ECO:0007669"/>
    <property type="project" value="TreeGrafter"/>
</dbReference>
<protein>
    <recommendedName>
        <fullName evidence="7">PNPLA domain-containing protein</fullName>
    </recommendedName>
</protein>
<comment type="caution">
    <text evidence="5">Lacks conserved residue(s) required for the propagation of feature annotation.</text>
</comment>
<feature type="domain" description="PNPLA" evidence="7">
    <location>
        <begin position="82"/>
        <end position="152"/>
    </location>
</feature>
<dbReference type="Proteomes" id="UP001331761">
    <property type="component" value="Unassembled WGS sequence"/>
</dbReference>
<dbReference type="EMBL" id="WIXE01016060">
    <property type="protein sequence ID" value="KAK5972968.1"/>
    <property type="molecule type" value="Genomic_DNA"/>
</dbReference>
<keyword evidence="4" id="KW-0443">Lipid metabolism</keyword>
<evidence type="ECO:0000313" key="9">
    <source>
        <dbReference type="Proteomes" id="UP001331761"/>
    </source>
</evidence>
<evidence type="ECO:0000313" key="8">
    <source>
        <dbReference type="EMBL" id="KAK5972968.1"/>
    </source>
</evidence>
<dbReference type="InterPro" id="IPR047148">
    <property type="entry name" value="PLPL9"/>
</dbReference>
<dbReference type="PANTHER" id="PTHR24139:SF34">
    <property type="entry name" value="85_88 KDA CALCIUM-INDEPENDENT PHOSPHOLIPASE A2"/>
    <property type="match status" value="1"/>
</dbReference>
<sequence length="152" mass="17243">MSSVLLLLIYSSGPFRLLLFVFRFPHLFCAQFSQSENLNTHLEHYIPEKYTRNTANSDQCTRWNDEIISDTTEWKPNGKVLLALDGGGIKSLVLTQILLALEKELTGEFLPRIDWIAGTSSGGITALMLCHGKSLIEAKRFFIENRFRVFCG</sequence>
<feature type="short sequence motif" description="GXSXG" evidence="5">
    <location>
        <begin position="118"/>
        <end position="122"/>
    </location>
</feature>
<dbReference type="SUPFAM" id="SSF52151">
    <property type="entry name" value="FabD/lysophospholipase-like"/>
    <property type="match status" value="1"/>
</dbReference>
<keyword evidence="2" id="KW-0378">Hydrolase</keyword>
<dbReference type="GO" id="GO:2000304">
    <property type="term" value="P:positive regulation of ceramide biosynthetic process"/>
    <property type="evidence" value="ECO:0007669"/>
    <property type="project" value="TreeGrafter"/>
</dbReference>
<keyword evidence="6" id="KW-0732">Signal</keyword>
<evidence type="ECO:0000256" key="2">
    <source>
        <dbReference type="ARBA" id="ARBA00022801"/>
    </source>
</evidence>
<organism evidence="8 9">
    <name type="scientific">Trichostrongylus colubriformis</name>
    <name type="common">Black scour worm</name>
    <dbReference type="NCBI Taxonomy" id="6319"/>
    <lineage>
        <taxon>Eukaryota</taxon>
        <taxon>Metazoa</taxon>
        <taxon>Ecdysozoa</taxon>
        <taxon>Nematoda</taxon>
        <taxon>Chromadorea</taxon>
        <taxon>Rhabditida</taxon>
        <taxon>Rhabditina</taxon>
        <taxon>Rhabditomorpha</taxon>
        <taxon>Strongyloidea</taxon>
        <taxon>Trichostrongylidae</taxon>
        <taxon>Trichostrongylus</taxon>
    </lineage>
</organism>
<feature type="chain" id="PRO_5042903190" description="PNPLA domain-containing protein" evidence="6">
    <location>
        <begin position="30"/>
        <end position="152"/>
    </location>
</feature>
<dbReference type="GO" id="GO:0005739">
    <property type="term" value="C:mitochondrion"/>
    <property type="evidence" value="ECO:0007669"/>
    <property type="project" value="TreeGrafter"/>
</dbReference>
<keyword evidence="9" id="KW-1185">Reference proteome</keyword>
<dbReference type="PROSITE" id="PS51635">
    <property type="entry name" value="PNPLA"/>
    <property type="match status" value="1"/>
</dbReference>
<comment type="caution">
    <text evidence="8">The sequence shown here is derived from an EMBL/GenBank/DDBJ whole genome shotgun (WGS) entry which is preliminary data.</text>
</comment>
<evidence type="ECO:0000256" key="4">
    <source>
        <dbReference type="ARBA" id="ARBA00023098"/>
    </source>
</evidence>
<dbReference type="InterPro" id="IPR002641">
    <property type="entry name" value="PNPLA_dom"/>
</dbReference>
<accession>A0AAN8FYE5</accession>
<dbReference type="InterPro" id="IPR016035">
    <property type="entry name" value="Acyl_Trfase/lysoPLipase"/>
</dbReference>
<dbReference type="GO" id="GO:0006629">
    <property type="term" value="P:lipid metabolic process"/>
    <property type="evidence" value="ECO:0007669"/>
    <property type="project" value="UniProtKB-KW"/>
</dbReference>
<dbReference type="GO" id="GO:0047499">
    <property type="term" value="F:calcium-independent phospholipase A2 activity"/>
    <property type="evidence" value="ECO:0007669"/>
    <property type="project" value="InterPro"/>
</dbReference>
<dbReference type="Gene3D" id="3.40.1090.10">
    <property type="entry name" value="Cytosolic phospholipase A2 catalytic domain"/>
    <property type="match status" value="1"/>
</dbReference>
<evidence type="ECO:0000259" key="7">
    <source>
        <dbReference type="PROSITE" id="PS51635"/>
    </source>
</evidence>
<dbReference type="Pfam" id="PF01734">
    <property type="entry name" value="Patatin"/>
    <property type="match status" value="1"/>
</dbReference>
<reference evidence="8 9" key="1">
    <citation type="submission" date="2019-10" db="EMBL/GenBank/DDBJ databases">
        <title>Assembly and Annotation for the nematode Trichostrongylus colubriformis.</title>
        <authorList>
            <person name="Martin J."/>
        </authorList>
    </citation>
    <scope>NUCLEOTIDE SEQUENCE [LARGE SCALE GENOMIC DNA]</scope>
    <source>
        <strain evidence="8">G859</strain>
        <tissue evidence="8">Whole worm</tissue>
    </source>
</reference>
<dbReference type="AlphaFoldDB" id="A0AAN8FYE5"/>
<keyword evidence="3" id="KW-0040">ANK repeat</keyword>
<evidence type="ECO:0000256" key="3">
    <source>
        <dbReference type="ARBA" id="ARBA00023043"/>
    </source>
</evidence>
<evidence type="ECO:0000256" key="5">
    <source>
        <dbReference type="PROSITE-ProRule" id="PRU01161"/>
    </source>
</evidence>
<name>A0AAN8FYE5_TRICO</name>
<proteinExistence type="predicted"/>
<evidence type="ECO:0000256" key="6">
    <source>
        <dbReference type="SAM" id="SignalP"/>
    </source>
</evidence>
<evidence type="ECO:0000256" key="1">
    <source>
        <dbReference type="ARBA" id="ARBA00022737"/>
    </source>
</evidence>
<dbReference type="PANTHER" id="PTHR24139">
    <property type="entry name" value="CALCIUM-INDEPENDENT PHOSPHOLIPASE A2"/>
    <property type="match status" value="1"/>
</dbReference>
<feature type="signal peptide" evidence="6">
    <location>
        <begin position="1"/>
        <end position="29"/>
    </location>
</feature>
<keyword evidence="1" id="KW-0677">Repeat</keyword>
<gene>
    <name evidence="8" type="ORF">GCK32_019831</name>
</gene>
<feature type="non-terminal residue" evidence="8">
    <location>
        <position position="152"/>
    </location>
</feature>